<dbReference type="VEuPathDB" id="FungiDB:GGTG_13020"/>
<proteinExistence type="predicted"/>
<name>J3PHP0_GAET3</name>
<dbReference type="HOGENOM" id="CLU_071095_1_0_1"/>
<dbReference type="AlphaFoldDB" id="J3PHP0"/>
<feature type="region of interest" description="Disordered" evidence="1">
    <location>
        <begin position="42"/>
        <end position="89"/>
    </location>
</feature>
<dbReference type="eggNOG" id="ENOG502SCMA">
    <property type="taxonomic scope" value="Eukaryota"/>
</dbReference>
<dbReference type="EMBL" id="GL385404">
    <property type="protein sequence ID" value="EJT69401.1"/>
    <property type="molecule type" value="Genomic_DNA"/>
</dbReference>
<reference evidence="4" key="1">
    <citation type="submission" date="2010-07" db="EMBL/GenBank/DDBJ databases">
        <title>The genome sequence of Gaeumannomyces graminis var. tritici strain R3-111a-1.</title>
        <authorList>
            <consortium name="The Broad Institute Genome Sequencing Platform"/>
            <person name="Ma L.-J."/>
            <person name="Dead R."/>
            <person name="Young S."/>
            <person name="Zeng Q."/>
            <person name="Koehrsen M."/>
            <person name="Alvarado L."/>
            <person name="Berlin A."/>
            <person name="Chapman S.B."/>
            <person name="Chen Z."/>
            <person name="Freedman E."/>
            <person name="Gellesch M."/>
            <person name="Goldberg J."/>
            <person name="Griggs A."/>
            <person name="Gujja S."/>
            <person name="Heilman E.R."/>
            <person name="Heiman D."/>
            <person name="Hepburn T."/>
            <person name="Howarth C."/>
            <person name="Jen D."/>
            <person name="Larson L."/>
            <person name="Mehta T."/>
            <person name="Neiman D."/>
            <person name="Pearson M."/>
            <person name="Roberts A."/>
            <person name="Saif S."/>
            <person name="Shea T."/>
            <person name="Shenoy N."/>
            <person name="Sisk P."/>
            <person name="Stolte C."/>
            <person name="Sykes S."/>
            <person name="Walk T."/>
            <person name="White J."/>
            <person name="Yandava C."/>
            <person name="Haas B."/>
            <person name="Nusbaum C."/>
            <person name="Birren B."/>
        </authorList>
    </citation>
    <scope>NUCLEOTIDE SEQUENCE [LARGE SCALE GENOMIC DNA]</scope>
    <source>
        <strain evidence="4">R3-111a-1</strain>
    </source>
</reference>
<dbReference type="OrthoDB" id="1894652at2759"/>
<dbReference type="PANTHER" id="PTHR39219:SF1">
    <property type="entry name" value="ER MEMBRANE PROTEIN COMPLEX SUBUNIT 10"/>
    <property type="match status" value="1"/>
</dbReference>
<reference evidence="3" key="4">
    <citation type="journal article" date="2015" name="G3 (Bethesda)">
        <title>Genome sequences of three phytopathogenic species of the Magnaporthaceae family of fungi.</title>
        <authorList>
            <person name="Okagaki L.H."/>
            <person name="Nunes C.C."/>
            <person name="Sailsbery J."/>
            <person name="Clay B."/>
            <person name="Brown D."/>
            <person name="John T."/>
            <person name="Oh Y."/>
            <person name="Young N."/>
            <person name="Fitzgerald M."/>
            <person name="Haas B.J."/>
            <person name="Zeng Q."/>
            <person name="Young S."/>
            <person name="Adiconis X."/>
            <person name="Fan L."/>
            <person name="Levin J.Z."/>
            <person name="Mitchell T.K."/>
            <person name="Okubara P.A."/>
            <person name="Farman M.L."/>
            <person name="Kohn L.M."/>
            <person name="Birren B."/>
            <person name="Ma L.-J."/>
            <person name="Dean R.A."/>
        </authorList>
    </citation>
    <scope>NUCLEOTIDE SEQUENCE</scope>
    <source>
        <strain evidence="3">R3-111a-1</strain>
    </source>
</reference>
<sequence>MEVIELSPVSQALNNQPQLCSDLSKHATQLMVASIKRHLRIRQRRTNSRGALPLRDYGQDPSTSAAAPKKRIPHPRPSSPQTRSHPESGTVAAMRSLQLLLGGLLAASSSSLVLAEPQTASIYMQPVGVGSPPPPTLLAEITYDLAPPADDEDGASAAAAAAAAAAAEVGVGVGVGGGAIKAAVTAFEAPELPDDDGDVAAALVRIGVYDAAAGRWASSTSVASAASFGRGYAPHFVLTVLLQSDGGGSSKGEAAAVVVGAACRGVRVDAGATRDFGPQAVVVPAGRGRQPALNRPVVLSAEGKQVPPMEEKTLLQKYWWLAAILVFLLATGGGDGK</sequence>
<dbReference type="PANTHER" id="PTHR39219">
    <property type="entry name" value="ER MEMBRANE PROTEIN COMPLEX SUBUNIT 10"/>
    <property type="match status" value="1"/>
</dbReference>
<evidence type="ECO:0000313" key="4">
    <source>
        <dbReference type="Proteomes" id="UP000006039"/>
    </source>
</evidence>
<organism evidence="2">
    <name type="scientific">Gaeumannomyces tritici (strain R3-111a-1)</name>
    <name type="common">Wheat and barley take-all root rot fungus</name>
    <name type="synonym">Gaeumannomyces graminis var. tritici</name>
    <dbReference type="NCBI Taxonomy" id="644352"/>
    <lineage>
        <taxon>Eukaryota</taxon>
        <taxon>Fungi</taxon>
        <taxon>Dikarya</taxon>
        <taxon>Ascomycota</taxon>
        <taxon>Pezizomycotina</taxon>
        <taxon>Sordariomycetes</taxon>
        <taxon>Sordariomycetidae</taxon>
        <taxon>Magnaporthales</taxon>
        <taxon>Magnaporthaceae</taxon>
        <taxon>Gaeumannomyces</taxon>
    </lineage>
</organism>
<evidence type="ECO:0000313" key="3">
    <source>
        <dbReference type="EnsemblFungi" id="EJT69401"/>
    </source>
</evidence>
<accession>J3PHP0</accession>
<reference evidence="2" key="2">
    <citation type="submission" date="2010-07" db="EMBL/GenBank/DDBJ databases">
        <authorList>
            <consortium name="The Broad Institute Genome Sequencing Platform"/>
            <consortium name="Broad Institute Genome Sequencing Center for Infectious Disease"/>
            <person name="Ma L.-J."/>
            <person name="Dead R."/>
            <person name="Young S."/>
            <person name="Zeng Q."/>
            <person name="Koehrsen M."/>
            <person name="Alvarado L."/>
            <person name="Berlin A."/>
            <person name="Chapman S.B."/>
            <person name="Chen Z."/>
            <person name="Freedman E."/>
            <person name="Gellesch M."/>
            <person name="Goldberg J."/>
            <person name="Griggs A."/>
            <person name="Gujja S."/>
            <person name="Heilman E.R."/>
            <person name="Heiman D."/>
            <person name="Hepburn T."/>
            <person name="Howarth C."/>
            <person name="Jen D."/>
            <person name="Larson L."/>
            <person name="Mehta T."/>
            <person name="Neiman D."/>
            <person name="Pearson M."/>
            <person name="Roberts A."/>
            <person name="Saif S."/>
            <person name="Shea T."/>
            <person name="Shenoy N."/>
            <person name="Sisk P."/>
            <person name="Stolte C."/>
            <person name="Sykes S."/>
            <person name="Walk T."/>
            <person name="White J."/>
            <person name="Yandava C."/>
            <person name="Haas B."/>
            <person name="Nusbaum C."/>
            <person name="Birren B."/>
        </authorList>
    </citation>
    <scope>NUCLEOTIDE SEQUENCE</scope>
    <source>
        <strain evidence="2">R3-111a-1</strain>
    </source>
</reference>
<gene>
    <name evidence="3" type="primary">20353478</name>
    <name evidence="2" type="ORF">GGTG_13020</name>
</gene>
<dbReference type="GeneID" id="20353478"/>
<dbReference type="Proteomes" id="UP000006039">
    <property type="component" value="Unassembled WGS sequence"/>
</dbReference>
<dbReference type="RefSeq" id="XP_009229186.1">
    <property type="nucleotide sequence ID" value="XM_009230922.1"/>
</dbReference>
<evidence type="ECO:0000313" key="2">
    <source>
        <dbReference type="EMBL" id="EJT69401.1"/>
    </source>
</evidence>
<keyword evidence="4" id="KW-1185">Reference proteome</keyword>
<protein>
    <submittedName>
        <fullName evidence="2 3">Uncharacterized protein</fullName>
    </submittedName>
</protein>
<reference evidence="2" key="3">
    <citation type="submission" date="2010-09" db="EMBL/GenBank/DDBJ databases">
        <title>Annotation of Gaeumannomyces graminis var. tritici R3-111a-1.</title>
        <authorList>
            <consortium name="The Broad Institute Genome Sequencing Platform"/>
            <person name="Ma L.-J."/>
            <person name="Dead R."/>
            <person name="Young S.K."/>
            <person name="Zeng Q."/>
            <person name="Gargeya S."/>
            <person name="Fitzgerald M."/>
            <person name="Haas B."/>
            <person name="Abouelleil A."/>
            <person name="Alvarado L."/>
            <person name="Arachchi H.M."/>
            <person name="Berlin A."/>
            <person name="Brown A."/>
            <person name="Chapman S.B."/>
            <person name="Chen Z."/>
            <person name="Dunbar C."/>
            <person name="Freedman E."/>
            <person name="Gearin G."/>
            <person name="Gellesch M."/>
            <person name="Goldberg J."/>
            <person name="Griggs A."/>
            <person name="Gujja S."/>
            <person name="Heiman D."/>
            <person name="Howarth C."/>
            <person name="Larson L."/>
            <person name="Lui A."/>
            <person name="MacDonald P.J.P."/>
            <person name="Mehta T."/>
            <person name="Montmayeur A."/>
            <person name="Murphy C."/>
            <person name="Neiman D."/>
            <person name="Pearson M."/>
            <person name="Priest M."/>
            <person name="Roberts A."/>
            <person name="Saif S."/>
            <person name="Shea T."/>
            <person name="Shenoy N."/>
            <person name="Sisk P."/>
            <person name="Stolte C."/>
            <person name="Sykes S."/>
            <person name="Yandava C."/>
            <person name="Wortman J."/>
            <person name="Nusbaum C."/>
            <person name="Birren B."/>
        </authorList>
    </citation>
    <scope>NUCLEOTIDE SEQUENCE</scope>
    <source>
        <strain evidence="2">R3-111a-1</strain>
    </source>
</reference>
<evidence type="ECO:0000256" key="1">
    <source>
        <dbReference type="SAM" id="MobiDB-lite"/>
    </source>
</evidence>
<reference evidence="3" key="5">
    <citation type="submission" date="2018-04" db="UniProtKB">
        <authorList>
            <consortium name="EnsemblFungi"/>
        </authorList>
    </citation>
    <scope>IDENTIFICATION</scope>
    <source>
        <strain evidence="3">R3-111a-1</strain>
    </source>
</reference>
<dbReference type="EnsemblFungi" id="EJT69401">
    <property type="protein sequence ID" value="EJT69401"/>
    <property type="gene ID" value="GGTG_13020"/>
</dbReference>